<dbReference type="Proteomes" id="UP000293852">
    <property type="component" value="Unassembled WGS sequence"/>
</dbReference>
<keyword evidence="2" id="KW-1185">Reference proteome</keyword>
<dbReference type="AlphaFoldDB" id="A0A4Q7M8T1"/>
<sequence length="128" mass="13830">MRTAMRDRSRMRRRPGQAGQAVIELVGFVFLVVLATLLCVQGVFAAQAASAAQEAARNGARALSLGQDWRAVVDETLPDWARADVVEGGADRATARVRVAVRVPIGLRQITSGDLRFESSAQMPVRGR</sequence>
<gene>
    <name evidence="1" type="ORF">EV386_3440</name>
</gene>
<proteinExistence type="predicted"/>
<evidence type="ECO:0000313" key="1">
    <source>
        <dbReference type="EMBL" id="RZS63082.1"/>
    </source>
</evidence>
<dbReference type="EMBL" id="SGWX01000001">
    <property type="protein sequence ID" value="RZS63082.1"/>
    <property type="molecule type" value="Genomic_DNA"/>
</dbReference>
<reference evidence="1 2" key="1">
    <citation type="submission" date="2019-02" db="EMBL/GenBank/DDBJ databases">
        <title>Sequencing the genomes of 1000 actinobacteria strains.</title>
        <authorList>
            <person name="Klenk H.-P."/>
        </authorList>
    </citation>
    <scope>NUCLEOTIDE SEQUENCE [LARGE SCALE GENOMIC DNA]</scope>
    <source>
        <strain evidence="1 2">DSM 16932</strain>
    </source>
</reference>
<comment type="caution">
    <text evidence="1">The sequence shown here is derived from an EMBL/GenBank/DDBJ whole genome shotgun (WGS) entry which is preliminary data.</text>
</comment>
<protein>
    <recommendedName>
        <fullName evidence="3">TadE-like protein</fullName>
    </recommendedName>
</protein>
<name>A0A4Q7M8T1_9MICO</name>
<evidence type="ECO:0008006" key="3">
    <source>
        <dbReference type="Google" id="ProtNLM"/>
    </source>
</evidence>
<accession>A0A4Q7M8T1</accession>
<organism evidence="1 2">
    <name type="scientific">Xylanimonas ulmi</name>
    <dbReference type="NCBI Taxonomy" id="228973"/>
    <lineage>
        <taxon>Bacteria</taxon>
        <taxon>Bacillati</taxon>
        <taxon>Actinomycetota</taxon>
        <taxon>Actinomycetes</taxon>
        <taxon>Micrococcales</taxon>
        <taxon>Promicromonosporaceae</taxon>
        <taxon>Xylanimonas</taxon>
    </lineage>
</organism>
<evidence type="ECO:0000313" key="2">
    <source>
        <dbReference type="Proteomes" id="UP000293852"/>
    </source>
</evidence>